<evidence type="ECO:0000259" key="9">
    <source>
        <dbReference type="Pfam" id="PF00561"/>
    </source>
</evidence>
<dbReference type="InterPro" id="IPR000073">
    <property type="entry name" value="AB_hydrolase_1"/>
</dbReference>
<keyword evidence="11" id="KW-1185">Reference proteome</keyword>
<dbReference type="Pfam" id="PF00561">
    <property type="entry name" value="Abhydrolase_1"/>
    <property type="match status" value="1"/>
</dbReference>
<dbReference type="GO" id="GO:0004026">
    <property type="term" value="F:alcohol O-acetyltransferase activity"/>
    <property type="evidence" value="ECO:0007669"/>
    <property type="project" value="UniProtKB-EC"/>
</dbReference>
<dbReference type="GO" id="GO:0008126">
    <property type="term" value="F:acetylesterase activity"/>
    <property type="evidence" value="ECO:0007669"/>
    <property type="project" value="TreeGrafter"/>
</dbReference>
<comment type="function">
    <text evidence="5">Displays enzymatic activity both for medium-chain fatty acid (MCFA) ethyl ester synthesis and hydrolysis (esterase activity). MCFA are toxic for yeast and this enzyme could thus be involved in their detoxification by esterification.</text>
</comment>
<evidence type="ECO:0000256" key="6">
    <source>
        <dbReference type="ARBA" id="ARBA00066969"/>
    </source>
</evidence>
<evidence type="ECO:0000256" key="3">
    <source>
        <dbReference type="ARBA" id="ARBA00022801"/>
    </source>
</evidence>
<dbReference type="OrthoDB" id="5954035at2759"/>
<dbReference type="AlphaFoldDB" id="A0A517LN49"/>
<feature type="region of interest" description="Disordered" evidence="8">
    <location>
        <begin position="444"/>
        <end position="464"/>
    </location>
</feature>
<dbReference type="GO" id="GO:0047372">
    <property type="term" value="F:monoacylglycerol lipase activity"/>
    <property type="evidence" value="ECO:0007669"/>
    <property type="project" value="TreeGrafter"/>
</dbReference>
<dbReference type="InterPro" id="IPR050960">
    <property type="entry name" value="AB_hydrolase_4_sf"/>
</dbReference>
<evidence type="ECO:0000256" key="5">
    <source>
        <dbReference type="ARBA" id="ARBA00054277"/>
    </source>
</evidence>
<feature type="compositionally biased region" description="Polar residues" evidence="8">
    <location>
        <begin position="444"/>
        <end position="453"/>
    </location>
</feature>
<feature type="domain" description="AB hydrolase-1" evidence="9">
    <location>
        <begin position="156"/>
        <end position="382"/>
    </location>
</feature>
<evidence type="ECO:0000256" key="1">
    <source>
        <dbReference type="ARBA" id="ARBA00010884"/>
    </source>
</evidence>
<comment type="catalytic activity">
    <reaction evidence="4">
        <text>an aliphatic alcohol + acetyl-CoA = an acetyl ester + CoA</text>
        <dbReference type="Rhea" id="RHEA:17229"/>
        <dbReference type="ChEBI" id="CHEBI:2571"/>
        <dbReference type="ChEBI" id="CHEBI:47622"/>
        <dbReference type="ChEBI" id="CHEBI:57287"/>
        <dbReference type="ChEBI" id="CHEBI:57288"/>
        <dbReference type="EC" id="2.3.1.84"/>
    </reaction>
</comment>
<evidence type="ECO:0000256" key="4">
    <source>
        <dbReference type="ARBA" id="ARBA00050620"/>
    </source>
</evidence>
<reference evidence="10 11" key="1">
    <citation type="submission" date="2019-07" db="EMBL/GenBank/DDBJ databases">
        <title>Finished genome of Venturia effusa.</title>
        <authorList>
            <person name="Young C.A."/>
            <person name="Cox M.P."/>
            <person name="Ganley A.R.D."/>
            <person name="David W.J."/>
        </authorList>
    </citation>
    <scope>NUCLEOTIDE SEQUENCE [LARGE SCALE GENOMIC DNA]</scope>
    <source>
        <strain evidence="11">albino</strain>
    </source>
</reference>
<evidence type="ECO:0000256" key="2">
    <source>
        <dbReference type="ARBA" id="ARBA00022679"/>
    </source>
</evidence>
<dbReference type="EC" id="2.3.1.84" evidence="6"/>
<evidence type="ECO:0000256" key="7">
    <source>
        <dbReference type="ARBA" id="ARBA00080774"/>
    </source>
</evidence>
<accession>A0A517LN49</accession>
<dbReference type="GO" id="GO:0051792">
    <property type="term" value="P:medium-chain fatty acid biosynthetic process"/>
    <property type="evidence" value="ECO:0007669"/>
    <property type="project" value="TreeGrafter"/>
</dbReference>
<dbReference type="EMBL" id="CP042200">
    <property type="protein sequence ID" value="QDS77044.1"/>
    <property type="molecule type" value="Genomic_DNA"/>
</dbReference>
<dbReference type="GO" id="GO:0051793">
    <property type="term" value="P:medium-chain fatty acid catabolic process"/>
    <property type="evidence" value="ECO:0007669"/>
    <property type="project" value="UniProtKB-ARBA"/>
</dbReference>
<comment type="similarity">
    <text evidence="1">Belongs to the AB hydrolase superfamily. AB hydrolase 4 family.</text>
</comment>
<dbReference type="SUPFAM" id="SSF53474">
    <property type="entry name" value="alpha/beta-Hydrolases"/>
    <property type="match status" value="1"/>
</dbReference>
<gene>
    <name evidence="10" type="ORF">FKW77_006745</name>
</gene>
<evidence type="ECO:0000313" key="10">
    <source>
        <dbReference type="EMBL" id="QDS77044.1"/>
    </source>
</evidence>
<sequence>MASWLGHAKIHFDAAERTIPIPLLPSTSKEAQTNGDTSSPADSTVDGTNTQSFLDLCKQATPPCRLNPLLFNGHLQTMWTAIKGTDIPITYKRKIFESKSADYGDGGSFAVDFVVHTPESARHERLKDDQSQELPPRTTYYTEEEFSSLGSDDSKPLLIMLHGLAGGSHEIYLRHVLKPLCLDAASDDEKWEALVVNARGCAHSKITSGVLYNARATWDVRQVVQWAREKWPKRKLFGMGFSLGANILTNYLGEEGTDCRLDAAIVISNPWNLEVSNLNLQSTYLGLNVYSKIMGDSMRQLFVRHQEEITSQTPSIDAQKLLTSKFLHEFDRLVQCPTWGWPTEGAYYRDASCIDAVMDVRIPLFAIHAKDDPIVADAGAPYEEVKHNGYVVLCSTDLGGHLAWFEPGGERWFSKAAVSWLQKMATQVDLAALRAERATSAVGIQNGSNSSGVPNHRKMPVYNGVTRKLKDRHDLVN</sequence>
<dbReference type="PANTHER" id="PTHR10794">
    <property type="entry name" value="ABHYDROLASE DOMAIN-CONTAINING PROTEIN"/>
    <property type="match status" value="1"/>
</dbReference>
<dbReference type="PANTHER" id="PTHR10794:SF63">
    <property type="entry name" value="ALPHA_BETA HYDROLASE 1, ISOFORM A"/>
    <property type="match status" value="1"/>
</dbReference>
<name>A0A517LN49_9PEZI</name>
<keyword evidence="2" id="KW-0808">Transferase</keyword>
<keyword evidence="3" id="KW-0378">Hydrolase</keyword>
<dbReference type="FunFam" id="3.40.50.1820:FF:000137">
    <property type="entry name" value="EEB1p Acyl-coenzymeA:ethanol O-acyltransferase"/>
    <property type="match status" value="1"/>
</dbReference>
<evidence type="ECO:0000313" key="11">
    <source>
        <dbReference type="Proteomes" id="UP000316270"/>
    </source>
</evidence>
<dbReference type="Gene3D" id="3.40.50.1820">
    <property type="entry name" value="alpha/beta hydrolase"/>
    <property type="match status" value="1"/>
</dbReference>
<dbReference type="Proteomes" id="UP000316270">
    <property type="component" value="Chromosome 16"/>
</dbReference>
<evidence type="ECO:0000256" key="8">
    <source>
        <dbReference type="SAM" id="MobiDB-lite"/>
    </source>
</evidence>
<dbReference type="InterPro" id="IPR029058">
    <property type="entry name" value="AB_hydrolase_fold"/>
</dbReference>
<protein>
    <recommendedName>
        <fullName evidence="6">alcohol O-acetyltransferase</fullName>
        <ecNumber evidence="6">2.3.1.84</ecNumber>
    </recommendedName>
    <alternativeName>
        <fullName evidence="7">Alcohol O-acetyltransferase</fullName>
    </alternativeName>
</protein>
<dbReference type="STRING" id="50376.A0A517LN49"/>
<organism evidence="10 11">
    <name type="scientific">Venturia effusa</name>
    <dbReference type="NCBI Taxonomy" id="50376"/>
    <lineage>
        <taxon>Eukaryota</taxon>
        <taxon>Fungi</taxon>
        <taxon>Dikarya</taxon>
        <taxon>Ascomycota</taxon>
        <taxon>Pezizomycotina</taxon>
        <taxon>Dothideomycetes</taxon>
        <taxon>Pleosporomycetidae</taxon>
        <taxon>Venturiales</taxon>
        <taxon>Venturiaceae</taxon>
        <taxon>Venturia</taxon>
    </lineage>
</organism>
<proteinExistence type="inferred from homology"/>
<feature type="region of interest" description="Disordered" evidence="8">
    <location>
        <begin position="26"/>
        <end position="47"/>
    </location>
</feature>